<dbReference type="EMBL" id="JANPWB010000009">
    <property type="protein sequence ID" value="KAJ1151377.1"/>
    <property type="molecule type" value="Genomic_DNA"/>
</dbReference>
<sequence length="110" mass="12244">MSVWLGRQICPGPFRETEPRGAGAPETFVRRKAKRRLRPHAGCRECALRRDIQGSTRSAADAPDHWQWQYLLQLGSSRDEGRSGVLEEFYFGSGGVMVIKRAEGSLAAPT</sequence>
<name>A0AAV7RFB7_PLEWA</name>
<evidence type="ECO:0000313" key="1">
    <source>
        <dbReference type="EMBL" id="KAJ1151377.1"/>
    </source>
</evidence>
<proteinExistence type="predicted"/>
<reference evidence="1" key="1">
    <citation type="journal article" date="2022" name="bioRxiv">
        <title>Sequencing and chromosome-scale assembly of the giantPleurodeles waltlgenome.</title>
        <authorList>
            <person name="Brown T."/>
            <person name="Elewa A."/>
            <person name="Iarovenko S."/>
            <person name="Subramanian E."/>
            <person name="Araus A.J."/>
            <person name="Petzold A."/>
            <person name="Susuki M."/>
            <person name="Suzuki K.-i.T."/>
            <person name="Hayashi T."/>
            <person name="Toyoda A."/>
            <person name="Oliveira C."/>
            <person name="Osipova E."/>
            <person name="Leigh N.D."/>
            <person name="Simon A."/>
            <person name="Yun M.H."/>
        </authorList>
    </citation>
    <scope>NUCLEOTIDE SEQUENCE</scope>
    <source>
        <strain evidence="1">20211129_DDA</strain>
        <tissue evidence="1">Liver</tissue>
    </source>
</reference>
<comment type="caution">
    <text evidence="1">The sequence shown here is derived from an EMBL/GenBank/DDBJ whole genome shotgun (WGS) entry which is preliminary data.</text>
</comment>
<evidence type="ECO:0000313" key="2">
    <source>
        <dbReference type="Proteomes" id="UP001066276"/>
    </source>
</evidence>
<organism evidence="1 2">
    <name type="scientific">Pleurodeles waltl</name>
    <name type="common">Iberian ribbed newt</name>
    <dbReference type="NCBI Taxonomy" id="8319"/>
    <lineage>
        <taxon>Eukaryota</taxon>
        <taxon>Metazoa</taxon>
        <taxon>Chordata</taxon>
        <taxon>Craniata</taxon>
        <taxon>Vertebrata</taxon>
        <taxon>Euteleostomi</taxon>
        <taxon>Amphibia</taxon>
        <taxon>Batrachia</taxon>
        <taxon>Caudata</taxon>
        <taxon>Salamandroidea</taxon>
        <taxon>Salamandridae</taxon>
        <taxon>Pleurodelinae</taxon>
        <taxon>Pleurodeles</taxon>
    </lineage>
</organism>
<keyword evidence="2" id="KW-1185">Reference proteome</keyword>
<dbReference type="AlphaFoldDB" id="A0AAV7RFB7"/>
<dbReference type="Proteomes" id="UP001066276">
    <property type="component" value="Chromosome 5"/>
</dbReference>
<protein>
    <submittedName>
        <fullName evidence="1">Uncharacterized protein</fullName>
    </submittedName>
</protein>
<gene>
    <name evidence="1" type="ORF">NDU88_004159</name>
</gene>
<accession>A0AAV7RFB7</accession>